<dbReference type="Proteomes" id="UP000823926">
    <property type="component" value="Unassembled WGS sequence"/>
</dbReference>
<keyword evidence="3" id="KW-0408">Iron</keyword>
<keyword evidence="2" id="KW-0479">Metal-binding</keyword>
<keyword evidence="1" id="KW-0004">4Fe-4S</keyword>
<dbReference type="Pfam" id="PF00037">
    <property type="entry name" value="Fer4"/>
    <property type="match status" value="2"/>
</dbReference>
<feature type="domain" description="4Fe-4S ferredoxin-type" evidence="5">
    <location>
        <begin position="31"/>
        <end position="57"/>
    </location>
</feature>
<dbReference type="PANTHER" id="PTHR24960:SF79">
    <property type="entry name" value="PHOTOSYSTEM I IRON-SULFUR CENTER"/>
    <property type="match status" value="1"/>
</dbReference>
<evidence type="ECO:0000313" key="7">
    <source>
        <dbReference type="Proteomes" id="UP000823926"/>
    </source>
</evidence>
<dbReference type="SUPFAM" id="SSF54862">
    <property type="entry name" value="4Fe-4S ferredoxins"/>
    <property type="match status" value="1"/>
</dbReference>
<dbReference type="PROSITE" id="PS00198">
    <property type="entry name" value="4FE4S_FER_1"/>
    <property type="match status" value="2"/>
</dbReference>
<dbReference type="GO" id="GO:0051539">
    <property type="term" value="F:4 iron, 4 sulfur cluster binding"/>
    <property type="evidence" value="ECO:0007669"/>
    <property type="project" value="UniProtKB-KW"/>
</dbReference>
<dbReference type="AlphaFoldDB" id="A0A9D1TX14"/>
<dbReference type="EMBL" id="DXHL01000006">
    <property type="protein sequence ID" value="HIW10023.1"/>
    <property type="molecule type" value="Genomic_DNA"/>
</dbReference>
<keyword evidence="4" id="KW-0411">Iron-sulfur</keyword>
<evidence type="ECO:0000256" key="2">
    <source>
        <dbReference type="ARBA" id="ARBA00022723"/>
    </source>
</evidence>
<evidence type="ECO:0000313" key="6">
    <source>
        <dbReference type="EMBL" id="HIW10023.1"/>
    </source>
</evidence>
<evidence type="ECO:0000256" key="3">
    <source>
        <dbReference type="ARBA" id="ARBA00023004"/>
    </source>
</evidence>
<comment type="caution">
    <text evidence="6">The sequence shown here is derived from an EMBL/GenBank/DDBJ whole genome shotgun (WGS) entry which is preliminary data.</text>
</comment>
<evidence type="ECO:0000259" key="5">
    <source>
        <dbReference type="PROSITE" id="PS51379"/>
    </source>
</evidence>
<feature type="domain" description="4Fe-4S ferredoxin-type" evidence="5">
    <location>
        <begin position="1"/>
        <end position="30"/>
    </location>
</feature>
<dbReference type="PANTHER" id="PTHR24960">
    <property type="entry name" value="PHOTOSYSTEM I IRON-SULFUR CENTER-RELATED"/>
    <property type="match status" value="1"/>
</dbReference>
<dbReference type="Gene3D" id="3.30.70.20">
    <property type="match status" value="1"/>
</dbReference>
<organism evidence="6 7">
    <name type="scientific">Candidatus Rikenella faecigallinarum</name>
    <dbReference type="NCBI Taxonomy" id="2838745"/>
    <lineage>
        <taxon>Bacteria</taxon>
        <taxon>Pseudomonadati</taxon>
        <taxon>Bacteroidota</taxon>
        <taxon>Bacteroidia</taxon>
        <taxon>Bacteroidales</taxon>
        <taxon>Rikenellaceae</taxon>
        <taxon>Rikenella</taxon>
    </lineage>
</organism>
<name>A0A9D1TX14_9BACT</name>
<proteinExistence type="predicted"/>
<evidence type="ECO:0000256" key="1">
    <source>
        <dbReference type="ARBA" id="ARBA00022485"/>
    </source>
</evidence>
<gene>
    <name evidence="6" type="ORF">H9888_00840</name>
</gene>
<evidence type="ECO:0000256" key="4">
    <source>
        <dbReference type="ARBA" id="ARBA00023014"/>
    </source>
</evidence>
<protein>
    <submittedName>
        <fullName evidence="6">4Fe-4S binding protein</fullName>
    </submittedName>
</protein>
<sequence length="57" mass="5713">MAYKINPDTCVACGTCIDECPVGAISAGDVYVIDPTACTECGTCADVCPAEAIAPEA</sequence>
<accession>A0A9D1TX14</accession>
<reference evidence="6" key="1">
    <citation type="journal article" date="2021" name="PeerJ">
        <title>Extensive microbial diversity within the chicken gut microbiome revealed by metagenomics and culture.</title>
        <authorList>
            <person name="Gilroy R."/>
            <person name="Ravi A."/>
            <person name="Getino M."/>
            <person name="Pursley I."/>
            <person name="Horton D.L."/>
            <person name="Alikhan N.F."/>
            <person name="Baker D."/>
            <person name="Gharbi K."/>
            <person name="Hall N."/>
            <person name="Watson M."/>
            <person name="Adriaenssens E.M."/>
            <person name="Foster-Nyarko E."/>
            <person name="Jarju S."/>
            <person name="Secka A."/>
            <person name="Antonio M."/>
            <person name="Oren A."/>
            <person name="Chaudhuri R.R."/>
            <person name="La Ragione R."/>
            <person name="Hildebrand F."/>
            <person name="Pallen M.J."/>
        </authorList>
    </citation>
    <scope>NUCLEOTIDE SEQUENCE</scope>
    <source>
        <strain evidence="6">ChiBcec15-1070</strain>
    </source>
</reference>
<dbReference type="InterPro" id="IPR050157">
    <property type="entry name" value="PSI_iron-sulfur_center"/>
</dbReference>
<dbReference type="InterPro" id="IPR017896">
    <property type="entry name" value="4Fe4S_Fe-S-bd"/>
</dbReference>
<dbReference type="InterPro" id="IPR017900">
    <property type="entry name" value="4Fe4S_Fe_S_CS"/>
</dbReference>
<reference evidence="6" key="2">
    <citation type="submission" date="2021-04" db="EMBL/GenBank/DDBJ databases">
        <authorList>
            <person name="Gilroy R."/>
        </authorList>
    </citation>
    <scope>NUCLEOTIDE SEQUENCE</scope>
    <source>
        <strain evidence="6">ChiBcec15-1070</strain>
    </source>
</reference>
<dbReference type="PROSITE" id="PS51379">
    <property type="entry name" value="4FE4S_FER_2"/>
    <property type="match status" value="2"/>
</dbReference>
<dbReference type="GO" id="GO:0046872">
    <property type="term" value="F:metal ion binding"/>
    <property type="evidence" value="ECO:0007669"/>
    <property type="project" value="UniProtKB-KW"/>
</dbReference>